<evidence type="ECO:0000313" key="3">
    <source>
        <dbReference type="Proteomes" id="UP000422569"/>
    </source>
</evidence>
<sequence length="135" mass="15831">MKSRDTLVRLKRFQAEEKRRRVVQLNTMIAEFTRMSNDLDREISHEEQRANISDPNHFAYPTYARAARARRDNIVASLNELRGQLEEAEAQFKEAGEELAKAQSQEARDRGAERMIDVMVERRQTEMPHAFRRGV</sequence>
<keyword evidence="2" id="KW-0969">Cilium</keyword>
<dbReference type="Proteomes" id="UP000422569">
    <property type="component" value="Chromosome"/>
</dbReference>
<accession>A0A6B8M9B8</accession>
<keyword evidence="2" id="KW-0966">Cell projection</keyword>
<reference evidence="2 3" key="1">
    <citation type="submission" date="2019-09" db="EMBL/GenBank/DDBJ databases">
        <title>Isolation and complete genome sequencing of Methylocystis species.</title>
        <authorList>
            <person name="Rumah B.L."/>
            <person name="Stead C.E."/>
            <person name="Stevens B.C."/>
            <person name="Minton N.P."/>
            <person name="Grosse-Honebrink A."/>
            <person name="Zhang Y."/>
        </authorList>
    </citation>
    <scope>NUCLEOTIDE SEQUENCE [LARGE SCALE GENOMIC DNA]</scope>
    <source>
        <strain evidence="2 3">BRCS2</strain>
    </source>
</reference>
<organism evidence="2 3">
    <name type="scientific">Methylocystis parvus</name>
    <dbReference type="NCBI Taxonomy" id="134"/>
    <lineage>
        <taxon>Bacteria</taxon>
        <taxon>Pseudomonadati</taxon>
        <taxon>Pseudomonadota</taxon>
        <taxon>Alphaproteobacteria</taxon>
        <taxon>Hyphomicrobiales</taxon>
        <taxon>Methylocystaceae</taxon>
        <taxon>Methylocystis</taxon>
    </lineage>
</organism>
<dbReference type="AlphaFoldDB" id="A0A6B8M9B8"/>
<keyword evidence="1" id="KW-0175">Coiled coil</keyword>
<evidence type="ECO:0000256" key="1">
    <source>
        <dbReference type="SAM" id="Coils"/>
    </source>
</evidence>
<dbReference type="KEGG" id="mpar:F7D14_16950"/>
<evidence type="ECO:0000313" key="2">
    <source>
        <dbReference type="EMBL" id="QGM99005.1"/>
    </source>
</evidence>
<keyword evidence="2" id="KW-0282">Flagellum</keyword>
<protein>
    <submittedName>
        <fullName evidence="2">Flagellar export protein FliJ</fullName>
    </submittedName>
</protein>
<gene>
    <name evidence="2" type="ORF">F7D14_16950</name>
</gene>
<keyword evidence="3" id="KW-1185">Reference proteome</keyword>
<feature type="coiled-coil region" evidence="1">
    <location>
        <begin position="71"/>
        <end position="105"/>
    </location>
</feature>
<proteinExistence type="predicted"/>
<name>A0A6B8M9B8_9HYPH</name>
<dbReference type="RefSeq" id="WP_016920978.1">
    <property type="nucleotide sequence ID" value="NZ_CP044331.1"/>
</dbReference>
<dbReference type="EMBL" id="CP044331">
    <property type="protein sequence ID" value="QGM99005.1"/>
    <property type="molecule type" value="Genomic_DNA"/>
</dbReference>